<keyword evidence="3" id="KW-1185">Reference proteome</keyword>
<proteinExistence type="predicted"/>
<organism evidence="2 3">
    <name type="scientific">Ancylobacter pratisalsi</name>
    <dbReference type="NCBI Taxonomy" id="1745854"/>
    <lineage>
        <taxon>Bacteria</taxon>
        <taxon>Pseudomonadati</taxon>
        <taxon>Pseudomonadota</taxon>
        <taxon>Alphaproteobacteria</taxon>
        <taxon>Hyphomicrobiales</taxon>
        <taxon>Xanthobacteraceae</taxon>
        <taxon>Ancylobacter</taxon>
    </lineage>
</organism>
<accession>A0A6P1YQZ2</accession>
<dbReference type="RefSeq" id="WP_163076938.1">
    <property type="nucleotide sequence ID" value="NZ_CP048630.1"/>
</dbReference>
<feature type="compositionally biased region" description="Low complexity" evidence="1">
    <location>
        <begin position="90"/>
        <end position="99"/>
    </location>
</feature>
<name>A0A6P1YQZ2_9HYPH</name>
<sequence>MSKEFPVDFPVGQSAYDDLKQGLAQVRTVRAALFANEGGDLSADDIDAARDVLGEAIGYLEAAARWASHAHSEECRRDAEQAIGAPGTPPTTLLGRPQN</sequence>
<evidence type="ECO:0000313" key="3">
    <source>
        <dbReference type="Proteomes" id="UP000464751"/>
    </source>
</evidence>
<gene>
    <name evidence="2" type="ORF">G3A50_20355</name>
</gene>
<dbReference type="Proteomes" id="UP000464751">
    <property type="component" value="Chromosome"/>
</dbReference>
<feature type="region of interest" description="Disordered" evidence="1">
    <location>
        <begin position="77"/>
        <end position="99"/>
    </location>
</feature>
<evidence type="ECO:0000313" key="2">
    <source>
        <dbReference type="EMBL" id="QIB35799.1"/>
    </source>
</evidence>
<evidence type="ECO:0000256" key="1">
    <source>
        <dbReference type="SAM" id="MobiDB-lite"/>
    </source>
</evidence>
<dbReference type="KEGG" id="apra:G3A50_20355"/>
<dbReference type="AlphaFoldDB" id="A0A6P1YQZ2"/>
<reference evidence="2 3" key="1">
    <citation type="submission" date="2020-02" db="EMBL/GenBank/DDBJ databases">
        <authorList>
            <person name="Li G."/>
        </authorList>
    </citation>
    <scope>NUCLEOTIDE SEQUENCE [LARGE SCALE GENOMIC DNA]</scope>
    <source>
        <strain evidence="2 3">DSM 102029</strain>
    </source>
</reference>
<protein>
    <submittedName>
        <fullName evidence="2">Uncharacterized protein</fullName>
    </submittedName>
</protein>
<dbReference type="EMBL" id="CP048630">
    <property type="protein sequence ID" value="QIB35799.1"/>
    <property type="molecule type" value="Genomic_DNA"/>
</dbReference>